<name>A0A5A7Q2U5_STRAF</name>
<accession>A0A5A7Q2U5</accession>
<organism evidence="2 3">
    <name type="scientific">Striga asiatica</name>
    <name type="common">Asiatic witchweed</name>
    <name type="synonym">Buchnera asiatica</name>
    <dbReference type="NCBI Taxonomy" id="4170"/>
    <lineage>
        <taxon>Eukaryota</taxon>
        <taxon>Viridiplantae</taxon>
        <taxon>Streptophyta</taxon>
        <taxon>Embryophyta</taxon>
        <taxon>Tracheophyta</taxon>
        <taxon>Spermatophyta</taxon>
        <taxon>Magnoliopsida</taxon>
        <taxon>eudicotyledons</taxon>
        <taxon>Gunneridae</taxon>
        <taxon>Pentapetalae</taxon>
        <taxon>asterids</taxon>
        <taxon>lamiids</taxon>
        <taxon>Lamiales</taxon>
        <taxon>Orobanchaceae</taxon>
        <taxon>Buchnereae</taxon>
        <taxon>Striga</taxon>
    </lineage>
</organism>
<dbReference type="EMBL" id="BKCP01005627">
    <property type="protein sequence ID" value="GER39354.1"/>
    <property type="molecule type" value="Genomic_DNA"/>
</dbReference>
<feature type="region of interest" description="Disordered" evidence="1">
    <location>
        <begin position="174"/>
        <end position="209"/>
    </location>
</feature>
<comment type="caution">
    <text evidence="2">The sequence shown here is derived from an EMBL/GenBank/DDBJ whole genome shotgun (WGS) entry which is preliminary data.</text>
</comment>
<protein>
    <submittedName>
        <fullName evidence="2">U2 snRNP auxilliary factor</fullName>
    </submittedName>
</protein>
<keyword evidence="3" id="KW-1185">Reference proteome</keyword>
<sequence length="209" mass="24238">MTTRTMTDYQITDSTSSDNGFIMGFFAFSRRESSPRASDTSSELHLPFWSTSENRSAFSGRAIWWPRSNKEHGRQSLTCSDDVESPLGLQDLCLVDRCELTQIAAVIFPRVEKLKFHGGRRFQEMGNEAPHEEVNEIYNLPTSKDMHMADEYYDQVQLEIYLYKISKRDPGVGRFRDRERERNKEREVRGKDGDRCREGTRDETGFGDV</sequence>
<evidence type="ECO:0000313" key="2">
    <source>
        <dbReference type="EMBL" id="GER39354.1"/>
    </source>
</evidence>
<dbReference type="Proteomes" id="UP000325081">
    <property type="component" value="Unassembled WGS sequence"/>
</dbReference>
<gene>
    <name evidence="2" type="ORF">STAS_15967</name>
</gene>
<proteinExistence type="predicted"/>
<evidence type="ECO:0000256" key="1">
    <source>
        <dbReference type="SAM" id="MobiDB-lite"/>
    </source>
</evidence>
<evidence type="ECO:0000313" key="3">
    <source>
        <dbReference type="Proteomes" id="UP000325081"/>
    </source>
</evidence>
<dbReference type="OrthoDB" id="445357at2759"/>
<dbReference type="AlphaFoldDB" id="A0A5A7Q2U5"/>
<reference evidence="3" key="1">
    <citation type="journal article" date="2019" name="Curr. Biol.">
        <title>Genome Sequence of Striga asiatica Provides Insight into the Evolution of Plant Parasitism.</title>
        <authorList>
            <person name="Yoshida S."/>
            <person name="Kim S."/>
            <person name="Wafula E.K."/>
            <person name="Tanskanen J."/>
            <person name="Kim Y.M."/>
            <person name="Honaas L."/>
            <person name="Yang Z."/>
            <person name="Spallek T."/>
            <person name="Conn C.E."/>
            <person name="Ichihashi Y."/>
            <person name="Cheong K."/>
            <person name="Cui S."/>
            <person name="Der J.P."/>
            <person name="Gundlach H."/>
            <person name="Jiao Y."/>
            <person name="Hori C."/>
            <person name="Ishida J.K."/>
            <person name="Kasahara H."/>
            <person name="Kiba T."/>
            <person name="Kim M.S."/>
            <person name="Koo N."/>
            <person name="Laohavisit A."/>
            <person name="Lee Y.H."/>
            <person name="Lumba S."/>
            <person name="McCourt P."/>
            <person name="Mortimer J.C."/>
            <person name="Mutuku J.M."/>
            <person name="Nomura T."/>
            <person name="Sasaki-Sekimoto Y."/>
            <person name="Seto Y."/>
            <person name="Wang Y."/>
            <person name="Wakatake T."/>
            <person name="Sakakibara H."/>
            <person name="Demura T."/>
            <person name="Yamaguchi S."/>
            <person name="Yoneyama K."/>
            <person name="Manabe R.I."/>
            <person name="Nelson D.C."/>
            <person name="Schulman A.H."/>
            <person name="Timko M.P."/>
            <person name="dePamphilis C.W."/>
            <person name="Choi D."/>
            <person name="Shirasu K."/>
        </authorList>
    </citation>
    <scope>NUCLEOTIDE SEQUENCE [LARGE SCALE GENOMIC DNA]</scope>
    <source>
        <strain evidence="3">cv. UVA1</strain>
    </source>
</reference>